<evidence type="ECO:0000256" key="5">
    <source>
        <dbReference type="ARBA" id="ARBA00023273"/>
    </source>
</evidence>
<dbReference type="PANTHER" id="PTHR13159:SF0">
    <property type="entry name" value="RADIAL SPOKE HEAD 6 HOMOLOG A"/>
    <property type="match status" value="1"/>
</dbReference>
<dbReference type="GO" id="GO:0001534">
    <property type="term" value="C:radial spoke"/>
    <property type="evidence" value="ECO:0007669"/>
    <property type="project" value="InterPro"/>
</dbReference>
<feature type="compositionally biased region" description="Acidic residues" evidence="6">
    <location>
        <begin position="455"/>
        <end position="482"/>
    </location>
</feature>
<feature type="compositionally biased region" description="Acidic residues" evidence="6">
    <location>
        <begin position="703"/>
        <end position="726"/>
    </location>
</feature>
<accession>A0A1A9ZYY4</accession>
<name>A0A1A9ZYY4_GLOPL</name>
<keyword evidence="3" id="KW-0969">Cilium</keyword>
<dbReference type="EnsemblMetazoa" id="GPAI029308-RA">
    <property type="protein sequence ID" value="GPAI029308-PA"/>
    <property type="gene ID" value="GPAI029308"/>
</dbReference>
<organism evidence="7 8">
    <name type="scientific">Glossina pallidipes</name>
    <name type="common">Tsetse fly</name>
    <dbReference type="NCBI Taxonomy" id="7398"/>
    <lineage>
        <taxon>Eukaryota</taxon>
        <taxon>Metazoa</taxon>
        <taxon>Ecdysozoa</taxon>
        <taxon>Arthropoda</taxon>
        <taxon>Hexapoda</taxon>
        <taxon>Insecta</taxon>
        <taxon>Pterygota</taxon>
        <taxon>Neoptera</taxon>
        <taxon>Endopterygota</taxon>
        <taxon>Diptera</taxon>
        <taxon>Brachycera</taxon>
        <taxon>Muscomorpha</taxon>
        <taxon>Hippoboscoidea</taxon>
        <taxon>Glossinidae</taxon>
        <taxon>Glossina</taxon>
    </lineage>
</organism>
<keyword evidence="2" id="KW-0963">Cytoplasm</keyword>
<evidence type="ECO:0000313" key="8">
    <source>
        <dbReference type="Proteomes" id="UP000092445"/>
    </source>
</evidence>
<dbReference type="Pfam" id="PF04712">
    <property type="entry name" value="Radial_spoke"/>
    <property type="match status" value="1"/>
</dbReference>
<protein>
    <recommendedName>
        <fullName evidence="9">Radial spokehead-like protein</fullName>
    </recommendedName>
</protein>
<evidence type="ECO:0000256" key="2">
    <source>
        <dbReference type="ARBA" id="ARBA00022490"/>
    </source>
</evidence>
<dbReference type="InterPro" id="IPR006802">
    <property type="entry name" value="Radial_spoke"/>
</dbReference>
<evidence type="ECO:0000256" key="1">
    <source>
        <dbReference type="ARBA" id="ARBA00004430"/>
    </source>
</evidence>
<keyword evidence="4" id="KW-0206">Cytoskeleton</keyword>
<reference evidence="8" key="1">
    <citation type="submission" date="2014-03" db="EMBL/GenBank/DDBJ databases">
        <authorList>
            <person name="Aksoy S."/>
            <person name="Warren W."/>
            <person name="Wilson R.K."/>
        </authorList>
    </citation>
    <scope>NUCLEOTIDE SEQUENCE [LARGE SCALE GENOMIC DNA]</scope>
    <source>
        <strain evidence="8">IAEA</strain>
    </source>
</reference>
<evidence type="ECO:0000313" key="7">
    <source>
        <dbReference type="EnsemblMetazoa" id="GPAI029308-PA"/>
    </source>
</evidence>
<dbReference type="CDD" id="cd22963">
    <property type="entry name" value="DD_CrRSP4-like"/>
    <property type="match status" value="1"/>
</dbReference>
<dbReference type="STRING" id="7398.A0A1A9ZYY4"/>
<keyword evidence="8" id="KW-1185">Reference proteome</keyword>
<sequence length="726" mass="84194">MDLNARLSCDGFPSASTSSEKIKFYYSCDKDKAVAGSVSKQALETKAGGDASCIDVLIASSTTSSSTLESAVLNAACRDPKVSLLEPPDISYEMCLAKSIMQQFSSISGDNLYDHLSDIIKRIIDERPPNVIDFFEEFSRSVREQKFHLPERFPPNAVFEESRMYRIAKKQLISMKLPYQDDSSPPIADEMEEERAEQAEELKLDIDLRPVPIYPPIVERVQHMHFFWNQCGFSISSDDIFQLACSMTRLQTHPSILQCRFWGIINGLKAPYYIVEAYLTNEEIDSRLAQMEREMIERFKKQETPLEKETLLPKTLGAELIPGAIGWENWPDEELMGMKPEAAEIPIRETIDVFDVPPEPIGLGVNRYVYFVVNSLSDEWIELPIVTPRQIKLSRQLKKFFTGNLEADIVSYPCFRGKEKHYLRAMVSRITAGTYVAPRGYYRKMTKKERRLFDGMDEDEGEEEEEEEEEIMGEGEEEGEPDNDVVLLKNEKYEILPAKSLNSVDKWLHIRPNILEQGRVIWFDEEKARREREKERKRLEKLRLMEEMGEEEGEEEEEEEEEEEGEEEGYIEGANREIGPNILSACSFDNNTEVPVPWVRRFTSNYTNEKERMLIMQSNVWPGAYTFIYQDVCESIYMGWGHKSVSRNMPWLHLPPEALEYPHGPEDFLETEDPTVEMEEAYRLSKLKRELAINELGEHLSDYEDETHESNDREDDEEEEEEEEEE</sequence>
<dbReference type="AlphaFoldDB" id="A0A1A9ZYY4"/>
<dbReference type="GO" id="GO:0060294">
    <property type="term" value="P:cilium movement involved in cell motility"/>
    <property type="evidence" value="ECO:0007669"/>
    <property type="project" value="InterPro"/>
</dbReference>
<evidence type="ECO:0000256" key="3">
    <source>
        <dbReference type="ARBA" id="ARBA00023069"/>
    </source>
</evidence>
<feature type="region of interest" description="Disordered" evidence="6">
    <location>
        <begin position="452"/>
        <end position="482"/>
    </location>
</feature>
<comment type="subcellular location">
    <subcellularLocation>
        <location evidence="1">Cytoplasm</location>
        <location evidence="1">Cytoskeleton</location>
        <location evidence="1">Cilium axoneme</location>
    </subcellularLocation>
</comment>
<feature type="region of interest" description="Disordered" evidence="6">
    <location>
        <begin position="697"/>
        <end position="726"/>
    </location>
</feature>
<feature type="compositionally biased region" description="Acidic residues" evidence="6">
    <location>
        <begin position="547"/>
        <end position="570"/>
    </location>
</feature>
<dbReference type="VEuPathDB" id="VectorBase:GPAI029308"/>
<evidence type="ECO:0000256" key="6">
    <source>
        <dbReference type="SAM" id="MobiDB-lite"/>
    </source>
</evidence>
<dbReference type="Proteomes" id="UP000092445">
    <property type="component" value="Unassembled WGS sequence"/>
</dbReference>
<dbReference type="PANTHER" id="PTHR13159">
    <property type="entry name" value="RADIAL SPOKEHEAD-RELATED"/>
    <property type="match status" value="1"/>
</dbReference>
<feature type="region of interest" description="Disordered" evidence="6">
    <location>
        <begin position="545"/>
        <end position="570"/>
    </location>
</feature>
<evidence type="ECO:0000256" key="4">
    <source>
        <dbReference type="ARBA" id="ARBA00023212"/>
    </source>
</evidence>
<keyword evidence="5" id="KW-0966">Cell projection</keyword>
<proteinExistence type="predicted"/>
<dbReference type="GO" id="GO:0035082">
    <property type="term" value="P:axoneme assembly"/>
    <property type="evidence" value="ECO:0007669"/>
    <property type="project" value="TreeGrafter"/>
</dbReference>
<evidence type="ECO:0008006" key="9">
    <source>
        <dbReference type="Google" id="ProtNLM"/>
    </source>
</evidence>
<reference evidence="7" key="2">
    <citation type="submission" date="2020-05" db="UniProtKB">
        <authorList>
            <consortium name="EnsemblMetazoa"/>
        </authorList>
    </citation>
    <scope>IDENTIFICATION</scope>
    <source>
        <strain evidence="7">IAEA</strain>
    </source>
</reference>